<comment type="subcellular location">
    <subcellularLocation>
        <location evidence="1">Membrane</location>
        <topology evidence="1">Multi-pass membrane protein</topology>
    </subcellularLocation>
</comment>
<feature type="transmembrane region" description="Helical" evidence="9">
    <location>
        <begin position="517"/>
        <end position="537"/>
    </location>
</feature>
<sequence>MDEPQDVVPERPGEPDGKAMPWSSDKKEEPLRGMPVLIKNVSCRVKNSQNKKETLTILEGVSGYMRPGEMVALMGPSGSGKTTLLDILSARKTVGEIEGEILMGGHKPTRTYLRRFTGYVEQFDTLIPFMTVEEMLLYTAELKRPVEQAQEERVAAVESTIRALGLESCRSVKIGDSMARGISGGQAKRVNIGLALVTSPRVLFLDEPTSGLDSYTSNEVMTVVRHLADRGLTVLATIHSPTPYCFNLFGRLLLLLRGRVVYFGDGGAAAVDYFVANTPVVKGLMADENEAEWIVDLTVQADRQGRTPEFADAWRDSEAKRGADAALARLGNSSQEALDEVSRQELGVQRETTTPFWWAFKVLMRRRAAKAYAQPEFVMPRVSGTVLFSLIIFTLYWKKGDDLTPNNVYNINSVLFMWVVLPAYNAASTMPTLVLERQLFTRERNDGVYRVVTFLMYKLVEELIILGVTALLMSLLVFYTVKLQGLWVMFFLMNYLTCMAGTMLGYFIAALSPNMDVANALLPLYVTIQLMFAGFLIPTDYMRNYWRWAA</sequence>
<dbReference type="InterPro" id="IPR013525">
    <property type="entry name" value="ABC2_TM"/>
</dbReference>
<dbReference type="SMART" id="SM00382">
    <property type="entry name" value="AAA"/>
    <property type="match status" value="1"/>
</dbReference>
<keyword evidence="4" id="KW-0547">Nucleotide-binding</keyword>
<keyword evidence="12" id="KW-1185">Reference proteome</keyword>
<dbReference type="PROSITE" id="PS00211">
    <property type="entry name" value="ABC_TRANSPORTER_1"/>
    <property type="match status" value="1"/>
</dbReference>
<keyword evidence="6 9" id="KW-1133">Transmembrane helix</keyword>
<evidence type="ECO:0000256" key="5">
    <source>
        <dbReference type="ARBA" id="ARBA00022840"/>
    </source>
</evidence>
<evidence type="ECO:0000256" key="1">
    <source>
        <dbReference type="ARBA" id="ARBA00004141"/>
    </source>
</evidence>
<name>A0AAD9MG63_PROWI</name>
<feature type="transmembrane region" description="Helical" evidence="9">
    <location>
        <begin position="463"/>
        <end position="481"/>
    </location>
</feature>
<evidence type="ECO:0000256" key="8">
    <source>
        <dbReference type="SAM" id="MobiDB-lite"/>
    </source>
</evidence>
<dbReference type="Pfam" id="PF00005">
    <property type="entry name" value="ABC_tran"/>
    <property type="match status" value="1"/>
</dbReference>
<dbReference type="GO" id="GO:0140359">
    <property type="term" value="F:ABC-type transporter activity"/>
    <property type="evidence" value="ECO:0007669"/>
    <property type="project" value="InterPro"/>
</dbReference>
<evidence type="ECO:0000259" key="10">
    <source>
        <dbReference type="PROSITE" id="PS50893"/>
    </source>
</evidence>
<dbReference type="GO" id="GO:0005524">
    <property type="term" value="F:ATP binding"/>
    <property type="evidence" value="ECO:0007669"/>
    <property type="project" value="UniProtKB-KW"/>
</dbReference>
<dbReference type="InterPro" id="IPR017871">
    <property type="entry name" value="ABC_transporter-like_CS"/>
</dbReference>
<feature type="transmembrane region" description="Helical" evidence="9">
    <location>
        <begin position="409"/>
        <end position="427"/>
    </location>
</feature>
<dbReference type="PROSITE" id="PS50893">
    <property type="entry name" value="ABC_TRANSPORTER_2"/>
    <property type="match status" value="1"/>
</dbReference>
<keyword evidence="5" id="KW-0067">ATP-binding</keyword>
<dbReference type="Gene3D" id="3.40.50.300">
    <property type="entry name" value="P-loop containing nucleotide triphosphate hydrolases"/>
    <property type="match status" value="1"/>
</dbReference>
<dbReference type="PANTHER" id="PTHR48041">
    <property type="entry name" value="ABC TRANSPORTER G FAMILY MEMBER 28"/>
    <property type="match status" value="1"/>
</dbReference>
<dbReference type="InterPro" id="IPR027417">
    <property type="entry name" value="P-loop_NTPase"/>
</dbReference>
<evidence type="ECO:0000256" key="9">
    <source>
        <dbReference type="SAM" id="Phobius"/>
    </source>
</evidence>
<dbReference type="GO" id="GO:0016020">
    <property type="term" value="C:membrane"/>
    <property type="evidence" value="ECO:0007669"/>
    <property type="project" value="UniProtKB-SubCell"/>
</dbReference>
<proteinExistence type="predicted"/>
<protein>
    <recommendedName>
        <fullName evidence="10">ABC transporter domain-containing protein</fullName>
    </recommendedName>
</protein>
<dbReference type="EMBL" id="JASFZW010000011">
    <property type="protein sequence ID" value="KAK2076154.1"/>
    <property type="molecule type" value="Genomic_DNA"/>
</dbReference>
<dbReference type="Pfam" id="PF01061">
    <property type="entry name" value="ABC2_membrane"/>
    <property type="match status" value="1"/>
</dbReference>
<dbReference type="InterPro" id="IPR003593">
    <property type="entry name" value="AAA+_ATPase"/>
</dbReference>
<feature type="compositionally biased region" description="Basic and acidic residues" evidence="8">
    <location>
        <begin position="8"/>
        <end position="17"/>
    </location>
</feature>
<keyword evidence="3 9" id="KW-0812">Transmembrane</keyword>
<dbReference type="GO" id="GO:0016887">
    <property type="term" value="F:ATP hydrolysis activity"/>
    <property type="evidence" value="ECO:0007669"/>
    <property type="project" value="InterPro"/>
</dbReference>
<feature type="domain" description="ABC transporter" evidence="10">
    <location>
        <begin position="43"/>
        <end position="282"/>
    </location>
</feature>
<accession>A0AAD9MG63</accession>
<dbReference type="AlphaFoldDB" id="A0AAD9MG63"/>
<evidence type="ECO:0000256" key="3">
    <source>
        <dbReference type="ARBA" id="ARBA00022692"/>
    </source>
</evidence>
<dbReference type="PANTHER" id="PTHR48041:SF91">
    <property type="entry name" value="ABC TRANSPORTER G FAMILY MEMBER 28"/>
    <property type="match status" value="1"/>
</dbReference>
<evidence type="ECO:0000313" key="12">
    <source>
        <dbReference type="Proteomes" id="UP001255856"/>
    </source>
</evidence>
<evidence type="ECO:0000256" key="4">
    <source>
        <dbReference type="ARBA" id="ARBA00022741"/>
    </source>
</evidence>
<feature type="transmembrane region" description="Helical" evidence="9">
    <location>
        <begin position="377"/>
        <end position="397"/>
    </location>
</feature>
<dbReference type="Proteomes" id="UP001255856">
    <property type="component" value="Unassembled WGS sequence"/>
</dbReference>
<feature type="transmembrane region" description="Helical" evidence="9">
    <location>
        <begin position="488"/>
        <end position="511"/>
    </location>
</feature>
<evidence type="ECO:0000313" key="11">
    <source>
        <dbReference type="EMBL" id="KAK2076154.1"/>
    </source>
</evidence>
<evidence type="ECO:0000256" key="7">
    <source>
        <dbReference type="ARBA" id="ARBA00023136"/>
    </source>
</evidence>
<dbReference type="SUPFAM" id="SSF52540">
    <property type="entry name" value="P-loop containing nucleoside triphosphate hydrolases"/>
    <property type="match status" value="1"/>
</dbReference>
<keyword evidence="7 9" id="KW-0472">Membrane</keyword>
<evidence type="ECO:0000256" key="6">
    <source>
        <dbReference type="ARBA" id="ARBA00022989"/>
    </source>
</evidence>
<organism evidence="11 12">
    <name type="scientific">Prototheca wickerhamii</name>
    <dbReference type="NCBI Taxonomy" id="3111"/>
    <lineage>
        <taxon>Eukaryota</taxon>
        <taxon>Viridiplantae</taxon>
        <taxon>Chlorophyta</taxon>
        <taxon>core chlorophytes</taxon>
        <taxon>Trebouxiophyceae</taxon>
        <taxon>Chlorellales</taxon>
        <taxon>Chlorellaceae</taxon>
        <taxon>Prototheca</taxon>
    </lineage>
</organism>
<comment type="caution">
    <text evidence="11">The sequence shown here is derived from an EMBL/GenBank/DDBJ whole genome shotgun (WGS) entry which is preliminary data.</text>
</comment>
<gene>
    <name evidence="11" type="ORF">QBZ16_001086</name>
</gene>
<reference evidence="11" key="1">
    <citation type="submission" date="2021-01" db="EMBL/GenBank/DDBJ databases">
        <authorList>
            <person name="Eckstrom K.M.E."/>
        </authorList>
    </citation>
    <scope>NUCLEOTIDE SEQUENCE</scope>
    <source>
        <strain evidence="11">UVCC 0001</strain>
    </source>
</reference>
<feature type="region of interest" description="Disordered" evidence="8">
    <location>
        <begin position="1"/>
        <end position="29"/>
    </location>
</feature>
<dbReference type="InterPro" id="IPR003439">
    <property type="entry name" value="ABC_transporter-like_ATP-bd"/>
</dbReference>
<evidence type="ECO:0000256" key="2">
    <source>
        <dbReference type="ARBA" id="ARBA00022448"/>
    </source>
</evidence>
<dbReference type="InterPro" id="IPR050352">
    <property type="entry name" value="ABCG_transporters"/>
</dbReference>
<keyword evidence="2" id="KW-0813">Transport</keyword>